<feature type="non-terminal residue" evidence="2">
    <location>
        <position position="1"/>
    </location>
</feature>
<name>A0AAV4FI72_9GAST</name>
<comment type="caution">
    <text evidence="2">The sequence shown here is derived from an EMBL/GenBank/DDBJ whole genome shotgun (WGS) entry which is preliminary data.</text>
</comment>
<evidence type="ECO:0000313" key="3">
    <source>
        <dbReference type="Proteomes" id="UP000762676"/>
    </source>
</evidence>
<evidence type="ECO:0000256" key="1">
    <source>
        <dbReference type="SAM" id="MobiDB-lite"/>
    </source>
</evidence>
<sequence length="83" mass="9199">SGIVEEFNEKEQLLESLIQLKEEAGRTSFSKSSKKMDEAEATLIRDQTMNALIVPEEREGEASHGELEEAPKVQEHVATSNGL</sequence>
<dbReference type="EMBL" id="BMAT01011449">
    <property type="protein sequence ID" value="GFR73034.1"/>
    <property type="molecule type" value="Genomic_DNA"/>
</dbReference>
<accession>A0AAV4FI72</accession>
<feature type="region of interest" description="Disordered" evidence="1">
    <location>
        <begin position="58"/>
        <end position="83"/>
    </location>
</feature>
<dbReference type="AlphaFoldDB" id="A0AAV4FI72"/>
<proteinExistence type="predicted"/>
<reference evidence="2 3" key="1">
    <citation type="journal article" date="2021" name="Elife">
        <title>Chloroplast acquisition without the gene transfer in kleptoplastic sea slugs, Plakobranchus ocellatus.</title>
        <authorList>
            <person name="Maeda T."/>
            <person name="Takahashi S."/>
            <person name="Yoshida T."/>
            <person name="Shimamura S."/>
            <person name="Takaki Y."/>
            <person name="Nagai Y."/>
            <person name="Toyoda A."/>
            <person name="Suzuki Y."/>
            <person name="Arimoto A."/>
            <person name="Ishii H."/>
            <person name="Satoh N."/>
            <person name="Nishiyama T."/>
            <person name="Hasebe M."/>
            <person name="Maruyama T."/>
            <person name="Minagawa J."/>
            <person name="Obokata J."/>
            <person name="Shigenobu S."/>
        </authorList>
    </citation>
    <scope>NUCLEOTIDE SEQUENCE [LARGE SCALE GENOMIC DNA]</scope>
</reference>
<evidence type="ECO:0000313" key="2">
    <source>
        <dbReference type="EMBL" id="GFR73034.1"/>
    </source>
</evidence>
<gene>
    <name evidence="2" type="ORF">ElyMa_005720500</name>
</gene>
<keyword evidence="3" id="KW-1185">Reference proteome</keyword>
<organism evidence="2 3">
    <name type="scientific">Elysia marginata</name>
    <dbReference type="NCBI Taxonomy" id="1093978"/>
    <lineage>
        <taxon>Eukaryota</taxon>
        <taxon>Metazoa</taxon>
        <taxon>Spiralia</taxon>
        <taxon>Lophotrochozoa</taxon>
        <taxon>Mollusca</taxon>
        <taxon>Gastropoda</taxon>
        <taxon>Heterobranchia</taxon>
        <taxon>Euthyneura</taxon>
        <taxon>Panpulmonata</taxon>
        <taxon>Sacoglossa</taxon>
        <taxon>Placobranchoidea</taxon>
        <taxon>Plakobranchidae</taxon>
        <taxon>Elysia</taxon>
    </lineage>
</organism>
<feature type="compositionally biased region" description="Basic and acidic residues" evidence="1">
    <location>
        <begin position="58"/>
        <end position="75"/>
    </location>
</feature>
<dbReference type="Proteomes" id="UP000762676">
    <property type="component" value="Unassembled WGS sequence"/>
</dbReference>
<protein>
    <submittedName>
        <fullName evidence="2">Uncharacterized protein</fullName>
    </submittedName>
</protein>